<organism evidence="2">
    <name type="scientific">marine metagenome</name>
    <dbReference type="NCBI Taxonomy" id="408172"/>
    <lineage>
        <taxon>unclassified sequences</taxon>
        <taxon>metagenomes</taxon>
        <taxon>ecological metagenomes</taxon>
    </lineage>
</organism>
<sequence>MHSSMEIGPPAFIDSILSSHHPKQGSPGSTGFSMVGGVSGSGVGSGFGRTKIGSEMHSSPEIAPPAFIDSILSSHHPKQGSPG</sequence>
<accession>A0A382K5S6</accession>
<reference evidence="2" key="1">
    <citation type="submission" date="2018-05" db="EMBL/GenBank/DDBJ databases">
        <authorList>
            <person name="Lanie J.A."/>
            <person name="Ng W.-L."/>
            <person name="Kazmierczak K.M."/>
            <person name="Andrzejewski T.M."/>
            <person name="Davidsen T.M."/>
            <person name="Wayne K.J."/>
            <person name="Tettelin H."/>
            <person name="Glass J.I."/>
            <person name="Rusch D."/>
            <person name="Podicherti R."/>
            <person name="Tsui H.-C.T."/>
            <person name="Winkler M.E."/>
        </authorList>
    </citation>
    <scope>NUCLEOTIDE SEQUENCE</scope>
</reference>
<dbReference type="AlphaFoldDB" id="A0A382K5S6"/>
<name>A0A382K5S6_9ZZZZ</name>
<feature type="compositionally biased region" description="Gly residues" evidence="1">
    <location>
        <begin position="37"/>
        <end position="47"/>
    </location>
</feature>
<evidence type="ECO:0000256" key="1">
    <source>
        <dbReference type="SAM" id="MobiDB-lite"/>
    </source>
</evidence>
<proteinExistence type="predicted"/>
<feature type="region of interest" description="Disordered" evidence="1">
    <location>
        <begin position="1"/>
        <end position="83"/>
    </location>
</feature>
<evidence type="ECO:0000313" key="2">
    <source>
        <dbReference type="EMBL" id="SVC19638.1"/>
    </source>
</evidence>
<gene>
    <name evidence="2" type="ORF">METZ01_LOCUS272492</name>
</gene>
<dbReference type="EMBL" id="UINC01078500">
    <property type="protein sequence ID" value="SVC19638.1"/>
    <property type="molecule type" value="Genomic_DNA"/>
</dbReference>
<feature type="non-terminal residue" evidence="2">
    <location>
        <position position="83"/>
    </location>
</feature>
<protein>
    <submittedName>
        <fullName evidence="2">Uncharacterized protein</fullName>
    </submittedName>
</protein>